<dbReference type="InterPro" id="IPR000980">
    <property type="entry name" value="SH2"/>
</dbReference>
<dbReference type="SMART" id="SM00233">
    <property type="entry name" value="PH"/>
    <property type="match status" value="1"/>
</dbReference>
<evidence type="ECO:0000256" key="3">
    <source>
        <dbReference type="PROSITE-ProRule" id="PRU00191"/>
    </source>
</evidence>
<evidence type="ECO:0008006" key="9">
    <source>
        <dbReference type="Google" id="ProtNLM"/>
    </source>
</evidence>
<evidence type="ECO:0000313" key="7">
    <source>
        <dbReference type="Ensembl" id="ENSFCTP00005061652.1"/>
    </source>
</evidence>
<reference evidence="7 8" key="1">
    <citation type="submission" date="2021-02" db="EMBL/GenBank/DDBJ databases">
        <title>Safari Cat Assemblies.</title>
        <authorList>
            <person name="Bredemeyer K.R."/>
            <person name="Murphy W.J."/>
        </authorList>
    </citation>
    <scope>NUCLEOTIDE SEQUENCE [LARGE SCALE GENOMIC DNA]</scope>
</reference>
<dbReference type="InterPro" id="IPR035878">
    <property type="entry name" value="STAP2_SH2"/>
</dbReference>
<dbReference type="Pfam" id="PF00017">
    <property type="entry name" value="SH2"/>
    <property type="match status" value="1"/>
</dbReference>
<accession>A0ABI8AQS9</accession>
<dbReference type="PROSITE" id="PS50001">
    <property type="entry name" value="SH2"/>
    <property type="match status" value="1"/>
</dbReference>
<evidence type="ECO:0000256" key="4">
    <source>
        <dbReference type="SAM" id="MobiDB-lite"/>
    </source>
</evidence>
<reference evidence="7" key="2">
    <citation type="submission" date="2025-08" db="UniProtKB">
        <authorList>
            <consortium name="Ensembl"/>
        </authorList>
    </citation>
    <scope>IDENTIFICATION</scope>
    <source>
        <strain evidence="7">breed Abyssinian</strain>
    </source>
</reference>
<organism evidence="7 8">
    <name type="scientific">Felis catus</name>
    <name type="common">Cat</name>
    <name type="synonym">Felis silvestris catus</name>
    <dbReference type="NCBI Taxonomy" id="9685"/>
    <lineage>
        <taxon>Eukaryota</taxon>
        <taxon>Metazoa</taxon>
        <taxon>Chordata</taxon>
        <taxon>Craniata</taxon>
        <taxon>Vertebrata</taxon>
        <taxon>Euteleostomi</taxon>
        <taxon>Mammalia</taxon>
        <taxon>Eutheria</taxon>
        <taxon>Laurasiatheria</taxon>
        <taxon>Carnivora</taxon>
        <taxon>Feliformia</taxon>
        <taxon>Felidae</taxon>
        <taxon>Felinae</taxon>
        <taxon>Felis</taxon>
    </lineage>
</organism>
<feature type="domain" description="PH" evidence="6">
    <location>
        <begin position="19"/>
        <end position="118"/>
    </location>
</feature>
<dbReference type="Ensembl" id="ENSFCTT00005092964.1">
    <property type="protein sequence ID" value="ENSFCTP00005061652.1"/>
    <property type="gene ID" value="ENSFCTG00005033802.1"/>
</dbReference>
<dbReference type="Gene3D" id="3.30.505.10">
    <property type="entry name" value="SH2 domain"/>
    <property type="match status" value="1"/>
</dbReference>
<evidence type="ECO:0000256" key="1">
    <source>
        <dbReference type="ARBA" id="ARBA00022553"/>
    </source>
</evidence>
<dbReference type="SUPFAM" id="SSF50729">
    <property type="entry name" value="PH domain-like"/>
    <property type="match status" value="1"/>
</dbReference>
<dbReference type="GeneTree" id="ENSGT00530000063841"/>
<protein>
    <recommendedName>
        <fullName evidence="9">Signal transducing adaptor family member 2</fullName>
    </recommendedName>
</protein>
<dbReference type="InterPro" id="IPR001849">
    <property type="entry name" value="PH_domain"/>
</dbReference>
<dbReference type="PROSITE" id="PS50003">
    <property type="entry name" value="PH_DOMAIN"/>
    <property type="match status" value="1"/>
</dbReference>
<dbReference type="Proteomes" id="UP000823872">
    <property type="component" value="Chromosome A2"/>
</dbReference>
<feature type="region of interest" description="Disordered" evidence="4">
    <location>
        <begin position="272"/>
        <end position="310"/>
    </location>
</feature>
<reference evidence="7" key="3">
    <citation type="submission" date="2025-09" db="UniProtKB">
        <authorList>
            <consortium name="Ensembl"/>
        </authorList>
    </citation>
    <scope>IDENTIFICATION</scope>
    <source>
        <strain evidence="7">breed Abyssinian</strain>
    </source>
</reference>
<dbReference type="PANTHER" id="PTHR16186:SF11">
    <property type="entry name" value="SIGNAL-TRANSDUCING ADAPTOR PROTEIN 2"/>
    <property type="match status" value="1"/>
</dbReference>
<evidence type="ECO:0000256" key="2">
    <source>
        <dbReference type="ARBA" id="ARBA00022999"/>
    </source>
</evidence>
<evidence type="ECO:0000259" key="6">
    <source>
        <dbReference type="PROSITE" id="PS50003"/>
    </source>
</evidence>
<dbReference type="InterPro" id="IPR011993">
    <property type="entry name" value="PH-like_dom_sf"/>
</dbReference>
<gene>
    <name evidence="7" type="primary">STAP2</name>
</gene>
<dbReference type="CDD" id="cd10404">
    <property type="entry name" value="SH2_STAP2"/>
    <property type="match status" value="1"/>
</dbReference>
<feature type="compositionally biased region" description="Pro residues" evidence="4">
    <location>
        <begin position="354"/>
        <end position="376"/>
    </location>
</feature>
<dbReference type="CDD" id="cd13268">
    <property type="entry name" value="PH_Brdg1"/>
    <property type="match status" value="1"/>
</dbReference>
<feature type="compositionally biased region" description="Pro residues" evidence="4">
    <location>
        <begin position="276"/>
        <end position="296"/>
    </location>
</feature>
<dbReference type="InterPro" id="IPR039111">
    <property type="entry name" value="STAP1/STAP2"/>
</dbReference>
<feature type="region of interest" description="Disordered" evidence="4">
    <location>
        <begin position="347"/>
        <end position="377"/>
    </location>
</feature>
<dbReference type="SUPFAM" id="SSF55550">
    <property type="entry name" value="SH2 domain"/>
    <property type="match status" value="1"/>
</dbReference>
<feature type="domain" description="SH2" evidence="5">
    <location>
        <begin position="156"/>
        <end position="233"/>
    </location>
</feature>
<dbReference type="Gene3D" id="2.30.29.30">
    <property type="entry name" value="Pleckstrin-homology domain (PH domain)/Phosphotyrosine-binding domain (PTB)"/>
    <property type="match status" value="1"/>
</dbReference>
<proteinExistence type="predicted"/>
<keyword evidence="1" id="KW-0597">Phosphoprotein</keyword>
<name>A0ABI8AQS9_FELCA</name>
<dbReference type="PANTHER" id="PTHR16186">
    <property type="entry name" value="SIGNAL-TRANSDUCING ADAPTOR PROTEIN-RELATED"/>
    <property type="match status" value="1"/>
</dbReference>
<keyword evidence="2 3" id="KW-0727">SH2 domain</keyword>
<dbReference type="InterPro" id="IPR036860">
    <property type="entry name" value="SH2_dom_sf"/>
</dbReference>
<sequence>MASALSPPRVPKPKGALPSHYYENFLEKKGPCDRDYKKFWAGLKGCTLYFYNSNRDSQHVEKLDLTALVKLTDDPPWGSSRDPGIHFSLVLRNQEIKFKVESLESREMWKGFILTVVELRIPSNLTLLPGHLYMMAEALAKEEARRALEVPSCFLKVSRLEAQLLLERYPECGNLLLRPSGDGTGGVSVTTRQTLNGSSVVRHYKVKHEGPKYVIDVEEPFSCDSLDAVVNYFVTRTKKSLVPFLPDEDYEKVLGYVEADNENGESVWLAREAPAPRGPGPAPPSGGPRQLPPVPVTPVSSPNKLTPLPNEDENYVIPIAHTPAATYVNGDVPSSSRPVIRKLKKVAKVQAKPPKLPKPPIAPKPGRGPAPKPFPCPVESGPQSLLCPLLQSPKASTAAWPRNWRATQRRLSSPRQAWRI</sequence>
<evidence type="ECO:0000259" key="5">
    <source>
        <dbReference type="PROSITE" id="PS50001"/>
    </source>
</evidence>
<keyword evidence="8" id="KW-1185">Reference proteome</keyword>
<evidence type="ECO:0000313" key="8">
    <source>
        <dbReference type="Proteomes" id="UP000823872"/>
    </source>
</evidence>